<comment type="caution">
    <text evidence="1">The sequence shown here is derived from an EMBL/GenBank/DDBJ whole genome shotgun (WGS) entry which is preliminary data.</text>
</comment>
<keyword evidence="2" id="KW-1185">Reference proteome</keyword>
<dbReference type="EMBL" id="JAEDXU010000001">
    <property type="protein sequence ID" value="MBP1045272.1"/>
    <property type="molecule type" value="Genomic_DNA"/>
</dbReference>
<evidence type="ECO:0008006" key="3">
    <source>
        <dbReference type="Google" id="ProtNLM"/>
    </source>
</evidence>
<dbReference type="RefSeq" id="WP_209556045.1">
    <property type="nucleotide sequence ID" value="NZ_JAEDXU010000001.1"/>
</dbReference>
<accession>A0ABS4CFE9</accession>
<evidence type="ECO:0000313" key="1">
    <source>
        <dbReference type="EMBL" id="MBP1045272.1"/>
    </source>
</evidence>
<organism evidence="1 2">
    <name type="scientific">Enterococcus larvae</name>
    <dbReference type="NCBI Taxonomy" id="2794352"/>
    <lineage>
        <taxon>Bacteria</taxon>
        <taxon>Bacillati</taxon>
        <taxon>Bacillota</taxon>
        <taxon>Bacilli</taxon>
        <taxon>Lactobacillales</taxon>
        <taxon>Enterococcaceae</taxon>
        <taxon>Enterococcus</taxon>
    </lineage>
</organism>
<sequence>MNRNDRLAEFNDGLLNYGHTKTKLGNGNKRIGKEFREKGTLFFEELHTREQDYQKFSTMGKALSMKVRTQYPPFFKKISKADMIVFIDEDCYEVMDVNSDKEKIFLYWYLSKAGDGHAVSKATPQKSE</sequence>
<dbReference type="Proteomes" id="UP000673375">
    <property type="component" value="Unassembled WGS sequence"/>
</dbReference>
<evidence type="ECO:0000313" key="2">
    <source>
        <dbReference type="Proteomes" id="UP000673375"/>
    </source>
</evidence>
<name>A0ABS4CFE9_9ENTE</name>
<proteinExistence type="predicted"/>
<reference evidence="1 2" key="1">
    <citation type="submission" date="2020-12" db="EMBL/GenBank/DDBJ databases">
        <title>Vagococcus allomyrinae sp. nov. and Enterococcus lavae sp. nov., isolated from the larvae of Allomyrina dichotoma.</title>
        <authorList>
            <person name="Lee S.D."/>
        </authorList>
    </citation>
    <scope>NUCLEOTIDE SEQUENCE [LARGE SCALE GENOMIC DNA]</scope>
    <source>
        <strain evidence="1 2">BWM-S5</strain>
    </source>
</reference>
<gene>
    <name evidence="1" type="ORF">I6N96_03210</name>
</gene>
<protein>
    <recommendedName>
        <fullName evidence="3">Phage head-tail adapter protein</fullName>
    </recommendedName>
</protein>